<organism evidence="2 3">
    <name type="scientific">Phenylobacterium ferrooxidans</name>
    <dbReference type="NCBI Taxonomy" id="2982689"/>
    <lineage>
        <taxon>Bacteria</taxon>
        <taxon>Pseudomonadati</taxon>
        <taxon>Pseudomonadota</taxon>
        <taxon>Alphaproteobacteria</taxon>
        <taxon>Caulobacterales</taxon>
        <taxon>Caulobacteraceae</taxon>
        <taxon>Phenylobacterium</taxon>
    </lineage>
</organism>
<evidence type="ECO:0000313" key="3">
    <source>
        <dbReference type="Proteomes" id="UP001598130"/>
    </source>
</evidence>
<evidence type="ECO:0008006" key="4">
    <source>
        <dbReference type="Google" id="ProtNLM"/>
    </source>
</evidence>
<protein>
    <recommendedName>
        <fullName evidence="4">UrcA family protein</fullName>
    </recommendedName>
</protein>
<keyword evidence="3" id="KW-1185">Reference proteome</keyword>
<dbReference type="RefSeq" id="WP_377370935.1">
    <property type="nucleotide sequence ID" value="NZ_JAOTJD010000034.1"/>
</dbReference>
<name>A0ABW6CTV2_9CAUL</name>
<keyword evidence="1" id="KW-0732">Signal</keyword>
<comment type="caution">
    <text evidence="2">The sequence shown here is derived from an EMBL/GenBank/DDBJ whole genome shotgun (WGS) entry which is preliminary data.</text>
</comment>
<dbReference type="EMBL" id="JAOTJD010000034">
    <property type="protein sequence ID" value="MFD3265526.1"/>
    <property type="molecule type" value="Genomic_DNA"/>
</dbReference>
<evidence type="ECO:0000256" key="1">
    <source>
        <dbReference type="SAM" id="SignalP"/>
    </source>
</evidence>
<evidence type="ECO:0000313" key="2">
    <source>
        <dbReference type="EMBL" id="MFD3265526.1"/>
    </source>
</evidence>
<sequence>MRLSPVLALALLAATPAWAGSSWPEEAAVMEATGRAFVAGRMQHDPAAALALCKGVEDLYGARSGYLAALVERCYANSQDDKAVSCTRYARAIALWNGPPGPRPEPDYQETRDGILANLVEWHAKNCG</sequence>
<feature type="signal peptide" evidence="1">
    <location>
        <begin position="1"/>
        <end position="19"/>
    </location>
</feature>
<accession>A0ABW6CTV2</accession>
<feature type="chain" id="PRO_5045576855" description="UrcA family protein" evidence="1">
    <location>
        <begin position="20"/>
        <end position="128"/>
    </location>
</feature>
<gene>
    <name evidence="2" type="ORF">OCL97_16330</name>
</gene>
<reference evidence="2 3" key="1">
    <citation type="submission" date="2022-09" db="EMBL/GenBank/DDBJ databases">
        <title>New species of Phenylobacterium.</title>
        <authorList>
            <person name="Mieszkin S."/>
        </authorList>
    </citation>
    <scope>NUCLEOTIDE SEQUENCE [LARGE SCALE GENOMIC DNA]</scope>
    <source>
        <strain evidence="2 3">HK31-G</strain>
    </source>
</reference>
<proteinExistence type="predicted"/>
<dbReference type="Proteomes" id="UP001598130">
    <property type="component" value="Unassembled WGS sequence"/>
</dbReference>